<feature type="chain" id="PRO_5035192252" description="Lipoprotein" evidence="2">
    <location>
        <begin position="36"/>
        <end position="126"/>
    </location>
</feature>
<feature type="signal peptide" evidence="2">
    <location>
        <begin position="1"/>
        <end position="35"/>
    </location>
</feature>
<feature type="transmembrane region" description="Helical" evidence="1">
    <location>
        <begin position="68"/>
        <end position="87"/>
    </location>
</feature>
<keyword evidence="1" id="KW-1133">Transmembrane helix</keyword>
<organism evidence="3 4">
    <name type="scientific">Oryzicola mucosus</name>
    <dbReference type="NCBI Taxonomy" id="2767425"/>
    <lineage>
        <taxon>Bacteria</taxon>
        <taxon>Pseudomonadati</taxon>
        <taxon>Pseudomonadota</taxon>
        <taxon>Alphaproteobacteria</taxon>
        <taxon>Hyphomicrobiales</taxon>
        <taxon>Phyllobacteriaceae</taxon>
        <taxon>Oryzicola</taxon>
    </lineage>
</organism>
<keyword evidence="1" id="KW-0812">Transmembrane</keyword>
<dbReference type="PROSITE" id="PS51257">
    <property type="entry name" value="PROKAR_LIPOPROTEIN"/>
    <property type="match status" value="1"/>
</dbReference>
<sequence length="126" mass="13727">MVRNKSPHFRGGVTALLLAATLAGCASTTSPAVYATSLSSQDPKWSTAECQEIRARASSYEANEKQTLSWGGALIFGPYGLGMAAAGKQHQAKQRKLFRREMHMRCSSKPLPRDLQNLQTTARTTN</sequence>
<accession>A0A8J6U196</accession>
<reference evidence="3" key="1">
    <citation type="submission" date="2020-09" db="EMBL/GenBank/DDBJ databases">
        <title>Genome seq and assembly of Tianweitania sp.</title>
        <authorList>
            <person name="Chhetri G."/>
        </authorList>
    </citation>
    <scope>NUCLEOTIDE SEQUENCE</scope>
    <source>
        <strain evidence="3">Rool2</strain>
    </source>
</reference>
<evidence type="ECO:0000313" key="4">
    <source>
        <dbReference type="Proteomes" id="UP000643405"/>
    </source>
</evidence>
<dbReference type="EMBL" id="JACVVX010000001">
    <property type="protein sequence ID" value="MBD0414148.1"/>
    <property type="molecule type" value="Genomic_DNA"/>
</dbReference>
<proteinExistence type="predicted"/>
<dbReference type="RefSeq" id="WP_188163523.1">
    <property type="nucleotide sequence ID" value="NZ_JACVVX010000001.1"/>
</dbReference>
<keyword evidence="4" id="KW-1185">Reference proteome</keyword>
<protein>
    <recommendedName>
        <fullName evidence="5">Lipoprotein</fullName>
    </recommendedName>
</protein>
<evidence type="ECO:0000313" key="3">
    <source>
        <dbReference type="EMBL" id="MBD0414148.1"/>
    </source>
</evidence>
<keyword evidence="1" id="KW-0472">Membrane</keyword>
<name>A0A8J6U196_9HYPH</name>
<evidence type="ECO:0008006" key="5">
    <source>
        <dbReference type="Google" id="ProtNLM"/>
    </source>
</evidence>
<evidence type="ECO:0000256" key="1">
    <source>
        <dbReference type="SAM" id="Phobius"/>
    </source>
</evidence>
<gene>
    <name evidence="3" type="ORF">ICI42_05725</name>
</gene>
<dbReference type="Proteomes" id="UP000643405">
    <property type="component" value="Unassembled WGS sequence"/>
</dbReference>
<keyword evidence="2" id="KW-0732">Signal</keyword>
<evidence type="ECO:0000256" key="2">
    <source>
        <dbReference type="SAM" id="SignalP"/>
    </source>
</evidence>
<dbReference type="AlphaFoldDB" id="A0A8J6U196"/>
<comment type="caution">
    <text evidence="3">The sequence shown here is derived from an EMBL/GenBank/DDBJ whole genome shotgun (WGS) entry which is preliminary data.</text>
</comment>